<dbReference type="EMBL" id="CAMXCT020002572">
    <property type="protein sequence ID" value="CAL1152407.1"/>
    <property type="molecule type" value="Genomic_DNA"/>
</dbReference>
<dbReference type="EMBL" id="CAMXCT030002572">
    <property type="protein sequence ID" value="CAL4786344.1"/>
    <property type="molecule type" value="Genomic_DNA"/>
</dbReference>
<evidence type="ECO:0000313" key="4">
    <source>
        <dbReference type="Proteomes" id="UP001152797"/>
    </source>
</evidence>
<feature type="region of interest" description="Disordered" evidence="1">
    <location>
        <begin position="92"/>
        <end position="122"/>
    </location>
</feature>
<evidence type="ECO:0000313" key="2">
    <source>
        <dbReference type="EMBL" id="CAI3999032.1"/>
    </source>
</evidence>
<reference evidence="2" key="1">
    <citation type="submission" date="2022-10" db="EMBL/GenBank/DDBJ databases">
        <authorList>
            <person name="Chen Y."/>
            <person name="Dougan E. K."/>
            <person name="Chan C."/>
            <person name="Rhodes N."/>
            <person name="Thang M."/>
        </authorList>
    </citation>
    <scope>NUCLEOTIDE SEQUENCE</scope>
</reference>
<sequence length="655" mass="70644">MPVTVFSPYANQLPISLVFSFTYKKSQWPRAGLPLNSVVRILKLQKRPELNGQLGTVVGWDTFEDRCQVRLVDGSGLLLKACNMELVSGNRFQVPDRGASKTPPDQPPTRSPPKPDEAVKPRITPDTLVKIKGIKVRPELNGLQGVVTAWDPPSESWAVRLHGAEASAQNLFGVVKNFREEHLEVPAGEAEPQPFVKAGLPLNSVVRILKLQKRPELNGQLGTVVGWDTVEDRCQVRLVDGSGLLLKACNIELVSGNGFHMPDGGASKTSPDRPPTGSPKPDEAVKPPPTGSPKPDEAVKPRIAPNILVRIKGIKVRPELNGLQGVVTAWDPREESWAVRLHGAEASAQNLFGVVKNFREEDLEVPAGEAEPQPFVKAGLPLNSVVRILKLQKRPELNGQLGTVVGWDTVEDRCQVRLVDGSGLLLKACNIELVSGKGFHMPDEGATEPSTGSPKPDEAVKPLRPPPGLPKPDEAVKLPPPGLPKPDEAVKLPPTGSPKPDEAVKLPPTGSPKPDEAVKPLRPPTGSPKPDEAVKPPPTGSPKPDEAVKPPPTGSPKPDENRFGVKNSREEHFEAPAGEAEPQPLLKAGLPLNSVVRLLGLQKRPELNGQLGTVVGWDTVEDRCQVRLGDGSGLLLKACNMEPVPKDAWRRTWES</sequence>
<dbReference type="EMBL" id="CAMXCT010002572">
    <property type="protein sequence ID" value="CAI3999032.1"/>
    <property type="molecule type" value="Genomic_DNA"/>
</dbReference>
<gene>
    <name evidence="2" type="ORF">C1SCF055_LOCUS25283</name>
</gene>
<dbReference type="Proteomes" id="UP001152797">
    <property type="component" value="Unassembled WGS sequence"/>
</dbReference>
<protein>
    <submittedName>
        <fullName evidence="2">Uncharacterized protein</fullName>
    </submittedName>
</protein>
<accession>A0A9P1CUX7</accession>
<name>A0A9P1CUX7_9DINO</name>
<evidence type="ECO:0000313" key="3">
    <source>
        <dbReference type="EMBL" id="CAL1152407.1"/>
    </source>
</evidence>
<organism evidence="2">
    <name type="scientific">Cladocopium goreaui</name>
    <dbReference type="NCBI Taxonomy" id="2562237"/>
    <lineage>
        <taxon>Eukaryota</taxon>
        <taxon>Sar</taxon>
        <taxon>Alveolata</taxon>
        <taxon>Dinophyceae</taxon>
        <taxon>Suessiales</taxon>
        <taxon>Symbiodiniaceae</taxon>
        <taxon>Cladocopium</taxon>
    </lineage>
</organism>
<feature type="region of interest" description="Disordered" evidence="1">
    <location>
        <begin position="438"/>
        <end position="585"/>
    </location>
</feature>
<dbReference type="OrthoDB" id="426155at2759"/>
<dbReference type="AlphaFoldDB" id="A0A9P1CUX7"/>
<comment type="caution">
    <text evidence="2">The sequence shown here is derived from an EMBL/GenBank/DDBJ whole genome shotgun (WGS) entry which is preliminary data.</text>
</comment>
<feature type="region of interest" description="Disordered" evidence="1">
    <location>
        <begin position="259"/>
        <end position="300"/>
    </location>
</feature>
<feature type="compositionally biased region" description="Basic and acidic residues" evidence="1">
    <location>
        <begin position="557"/>
        <end position="574"/>
    </location>
</feature>
<reference evidence="3" key="2">
    <citation type="submission" date="2024-04" db="EMBL/GenBank/DDBJ databases">
        <authorList>
            <person name="Chen Y."/>
            <person name="Shah S."/>
            <person name="Dougan E. K."/>
            <person name="Thang M."/>
            <person name="Chan C."/>
        </authorList>
    </citation>
    <scope>NUCLEOTIDE SEQUENCE [LARGE SCALE GENOMIC DNA]</scope>
</reference>
<evidence type="ECO:0000256" key="1">
    <source>
        <dbReference type="SAM" id="MobiDB-lite"/>
    </source>
</evidence>
<proteinExistence type="predicted"/>
<keyword evidence="4" id="KW-1185">Reference proteome</keyword>